<keyword evidence="7 10" id="KW-1133">Transmembrane helix</keyword>
<evidence type="ECO:0000313" key="12">
    <source>
        <dbReference type="EMBL" id="RIA46297.1"/>
    </source>
</evidence>
<protein>
    <submittedName>
        <fullName evidence="12">Capsular polysaccharide transport system permease protein</fullName>
    </submittedName>
</protein>
<dbReference type="EMBL" id="QXDC01000002">
    <property type="protein sequence ID" value="RIA46297.1"/>
    <property type="molecule type" value="Genomic_DNA"/>
</dbReference>
<gene>
    <name evidence="12" type="ORF">DFR49_0833</name>
</gene>
<dbReference type="InterPro" id="IPR013525">
    <property type="entry name" value="ABC2_TM"/>
</dbReference>
<feature type="transmembrane region" description="Helical" evidence="10">
    <location>
        <begin position="76"/>
        <end position="94"/>
    </location>
</feature>
<keyword evidence="4" id="KW-1003">Cell membrane</keyword>
<dbReference type="GO" id="GO:0015920">
    <property type="term" value="P:lipopolysaccharide transport"/>
    <property type="evidence" value="ECO:0007669"/>
    <property type="project" value="TreeGrafter"/>
</dbReference>
<feature type="transmembrane region" description="Helical" evidence="10">
    <location>
        <begin position="115"/>
        <end position="144"/>
    </location>
</feature>
<feature type="domain" description="ABC-2 type transporter transmembrane" evidence="11">
    <location>
        <begin position="25"/>
        <end position="232"/>
    </location>
</feature>
<dbReference type="PANTHER" id="PTHR30413">
    <property type="entry name" value="INNER MEMBRANE TRANSPORT PERMEASE"/>
    <property type="match status" value="1"/>
</dbReference>
<evidence type="ECO:0000256" key="9">
    <source>
        <dbReference type="ARBA" id="ARBA00023136"/>
    </source>
</evidence>
<dbReference type="AlphaFoldDB" id="A0A397PGJ5"/>
<comment type="caution">
    <text evidence="12">The sequence shown here is derived from an EMBL/GenBank/DDBJ whole genome shotgun (WGS) entry which is preliminary data.</text>
</comment>
<evidence type="ECO:0000256" key="2">
    <source>
        <dbReference type="ARBA" id="ARBA00007783"/>
    </source>
</evidence>
<dbReference type="Pfam" id="PF01061">
    <property type="entry name" value="ABC2_membrane"/>
    <property type="match status" value="1"/>
</dbReference>
<organism evidence="12 13">
    <name type="scientific">Hephaestia caeni</name>
    <dbReference type="NCBI Taxonomy" id="645617"/>
    <lineage>
        <taxon>Bacteria</taxon>
        <taxon>Pseudomonadati</taxon>
        <taxon>Pseudomonadota</taxon>
        <taxon>Alphaproteobacteria</taxon>
        <taxon>Sphingomonadales</taxon>
        <taxon>Sphingomonadaceae</taxon>
        <taxon>Hephaestia</taxon>
    </lineage>
</organism>
<evidence type="ECO:0000256" key="5">
    <source>
        <dbReference type="ARBA" id="ARBA00022597"/>
    </source>
</evidence>
<evidence type="ECO:0000259" key="11">
    <source>
        <dbReference type="Pfam" id="PF01061"/>
    </source>
</evidence>
<dbReference type="PRINTS" id="PR00164">
    <property type="entry name" value="ABC2TRNSPORT"/>
</dbReference>
<keyword evidence="9 10" id="KW-0472">Membrane</keyword>
<evidence type="ECO:0000313" key="13">
    <source>
        <dbReference type="Proteomes" id="UP000266568"/>
    </source>
</evidence>
<keyword evidence="6 10" id="KW-0812">Transmembrane</keyword>
<evidence type="ECO:0000256" key="10">
    <source>
        <dbReference type="SAM" id="Phobius"/>
    </source>
</evidence>
<sequence length="271" mass="30224">MLNAGPARHFRSRTLDGLDAERHVIGALIIRELHTRYGRDNIGSLWMLLEPLLLASAVALIHAGNDGGHHGSGIRIIPFVLTGYMVFIIFRAIINRSESALGANRPLLFHRMVTIFDLLFSRALLELVATSAALALLYGLAVAAGLADLPARPLRLMAAIVLLTWFAFALSMGIATGVHFSKAFSKFVHPATYIMMPLSGTFFLLEWIPQPYRTYLSWSPINQIFEMVHSGVFKSYDSPYFNPLYIIGWCMALTVLGLLLLRVLRRHVHLN</sequence>
<evidence type="ECO:0000256" key="8">
    <source>
        <dbReference type="ARBA" id="ARBA00023047"/>
    </source>
</evidence>
<proteinExistence type="inferred from homology"/>
<keyword evidence="3" id="KW-0813">Transport</keyword>
<feature type="transmembrane region" description="Helical" evidence="10">
    <location>
        <begin position="45"/>
        <end position="64"/>
    </location>
</feature>
<reference evidence="12 13" key="1">
    <citation type="submission" date="2018-08" db="EMBL/GenBank/DDBJ databases">
        <title>Genomic Encyclopedia of Type Strains, Phase IV (KMG-IV): sequencing the most valuable type-strain genomes for metagenomic binning, comparative biology and taxonomic classification.</title>
        <authorList>
            <person name="Goeker M."/>
        </authorList>
    </citation>
    <scope>NUCLEOTIDE SEQUENCE [LARGE SCALE GENOMIC DNA]</scope>
    <source>
        <strain evidence="12 13">DSM 25527</strain>
    </source>
</reference>
<evidence type="ECO:0000256" key="4">
    <source>
        <dbReference type="ARBA" id="ARBA00022475"/>
    </source>
</evidence>
<feature type="transmembrane region" description="Helical" evidence="10">
    <location>
        <begin position="244"/>
        <end position="264"/>
    </location>
</feature>
<keyword evidence="5" id="KW-0762">Sugar transport</keyword>
<dbReference type="Proteomes" id="UP000266568">
    <property type="component" value="Unassembled WGS sequence"/>
</dbReference>
<evidence type="ECO:0000256" key="1">
    <source>
        <dbReference type="ARBA" id="ARBA00004651"/>
    </source>
</evidence>
<dbReference type="GO" id="GO:0015774">
    <property type="term" value="P:polysaccharide transport"/>
    <property type="evidence" value="ECO:0007669"/>
    <property type="project" value="UniProtKB-KW"/>
</dbReference>
<dbReference type="GO" id="GO:0043190">
    <property type="term" value="C:ATP-binding cassette (ABC) transporter complex"/>
    <property type="evidence" value="ECO:0007669"/>
    <property type="project" value="InterPro"/>
</dbReference>
<comment type="similarity">
    <text evidence="2">Belongs to the ABC-2 integral membrane protein family.</text>
</comment>
<accession>A0A397PGJ5</accession>
<evidence type="ECO:0000256" key="7">
    <source>
        <dbReference type="ARBA" id="ARBA00022989"/>
    </source>
</evidence>
<name>A0A397PGJ5_9SPHN</name>
<evidence type="ECO:0000256" key="6">
    <source>
        <dbReference type="ARBA" id="ARBA00022692"/>
    </source>
</evidence>
<dbReference type="OrthoDB" id="8479094at2"/>
<evidence type="ECO:0000256" key="3">
    <source>
        <dbReference type="ARBA" id="ARBA00022448"/>
    </source>
</evidence>
<dbReference type="PANTHER" id="PTHR30413:SF10">
    <property type="entry name" value="CAPSULE POLYSACCHARIDE EXPORT INNER-MEMBRANE PROTEIN CTRC"/>
    <property type="match status" value="1"/>
</dbReference>
<keyword evidence="13" id="KW-1185">Reference proteome</keyword>
<feature type="transmembrane region" description="Helical" evidence="10">
    <location>
        <begin position="156"/>
        <end position="175"/>
    </location>
</feature>
<keyword evidence="8" id="KW-0625">Polysaccharide transport</keyword>
<comment type="subcellular location">
    <subcellularLocation>
        <location evidence="1">Cell membrane</location>
        <topology evidence="1">Multi-pass membrane protein</topology>
    </subcellularLocation>
</comment>
<dbReference type="InterPro" id="IPR000412">
    <property type="entry name" value="ABC_2_transport"/>
</dbReference>
<feature type="transmembrane region" description="Helical" evidence="10">
    <location>
        <begin position="187"/>
        <end position="208"/>
    </location>
</feature>
<dbReference type="RefSeq" id="WP_119034526.1">
    <property type="nucleotide sequence ID" value="NZ_QXDC01000002.1"/>
</dbReference>
<dbReference type="GO" id="GO:0140359">
    <property type="term" value="F:ABC-type transporter activity"/>
    <property type="evidence" value="ECO:0007669"/>
    <property type="project" value="InterPro"/>
</dbReference>